<sequence>METRETFSQRVHTPSLSEQRAAAYAELCPSRREALKEKVTSHPPVKEQMPHQSSTWQDENKSLLGTRDALGVDTGLVVVASTWSSSAKSSSGSSPSPIEMVELASLELMRLIAASLLAELRLLEMDVRESDFLSCRRLPNSDPRRKRPFFLVTTSLSEWKFSTKPPRLPAGASPGKERSCSTLPLLCSERSEAKEVRRGERITVAMPYGTL</sequence>
<feature type="compositionally biased region" description="Basic and acidic residues" evidence="1">
    <location>
        <begin position="34"/>
        <end position="49"/>
    </location>
</feature>
<protein>
    <submittedName>
        <fullName evidence="2">Uncharacterized protein</fullName>
    </submittedName>
</protein>
<feature type="region of interest" description="Disordered" evidence="1">
    <location>
        <begin position="34"/>
        <end position="58"/>
    </location>
</feature>
<accession>A0A7J5XFX7</accession>
<proteinExistence type="predicted"/>
<evidence type="ECO:0000313" key="2">
    <source>
        <dbReference type="EMBL" id="KAF3835934.1"/>
    </source>
</evidence>
<gene>
    <name evidence="2" type="ORF">F7725_028492</name>
</gene>
<evidence type="ECO:0000313" key="3">
    <source>
        <dbReference type="Proteomes" id="UP000518266"/>
    </source>
</evidence>
<organism evidence="2 3">
    <name type="scientific">Dissostichus mawsoni</name>
    <name type="common">Antarctic cod</name>
    <dbReference type="NCBI Taxonomy" id="36200"/>
    <lineage>
        <taxon>Eukaryota</taxon>
        <taxon>Metazoa</taxon>
        <taxon>Chordata</taxon>
        <taxon>Craniata</taxon>
        <taxon>Vertebrata</taxon>
        <taxon>Euteleostomi</taxon>
        <taxon>Actinopterygii</taxon>
        <taxon>Neopterygii</taxon>
        <taxon>Teleostei</taxon>
        <taxon>Neoteleostei</taxon>
        <taxon>Acanthomorphata</taxon>
        <taxon>Eupercaria</taxon>
        <taxon>Perciformes</taxon>
        <taxon>Notothenioidei</taxon>
        <taxon>Nototheniidae</taxon>
        <taxon>Dissostichus</taxon>
    </lineage>
</organism>
<feature type="region of interest" description="Disordered" evidence="1">
    <location>
        <begin position="1"/>
        <end position="22"/>
    </location>
</feature>
<feature type="compositionally biased region" description="Polar residues" evidence="1">
    <location>
        <begin position="8"/>
        <end position="18"/>
    </location>
</feature>
<evidence type="ECO:0000256" key="1">
    <source>
        <dbReference type="SAM" id="MobiDB-lite"/>
    </source>
</evidence>
<keyword evidence="3" id="KW-1185">Reference proteome</keyword>
<dbReference type="Proteomes" id="UP000518266">
    <property type="component" value="Unassembled WGS sequence"/>
</dbReference>
<dbReference type="AlphaFoldDB" id="A0A7J5XFX7"/>
<comment type="caution">
    <text evidence="2">The sequence shown here is derived from an EMBL/GenBank/DDBJ whole genome shotgun (WGS) entry which is preliminary data.</text>
</comment>
<name>A0A7J5XFX7_DISMA</name>
<dbReference type="EMBL" id="JAAKFY010000024">
    <property type="protein sequence ID" value="KAF3835934.1"/>
    <property type="molecule type" value="Genomic_DNA"/>
</dbReference>
<dbReference type="OrthoDB" id="10622290at2759"/>
<reference evidence="2 3" key="1">
    <citation type="submission" date="2020-03" db="EMBL/GenBank/DDBJ databases">
        <title>Dissostichus mawsoni Genome sequencing and assembly.</title>
        <authorList>
            <person name="Park H."/>
        </authorList>
    </citation>
    <scope>NUCLEOTIDE SEQUENCE [LARGE SCALE GENOMIC DNA]</scope>
    <source>
        <strain evidence="2">DM0001</strain>
        <tissue evidence="2">Muscle</tissue>
    </source>
</reference>